<protein>
    <submittedName>
        <fullName evidence="6">Iron complex transport system ATP-binding protein</fullName>
    </submittedName>
</protein>
<gene>
    <name evidence="6" type="ORF">C7380_108126</name>
</gene>
<dbReference type="GO" id="GO:0016887">
    <property type="term" value="F:ATP hydrolysis activity"/>
    <property type="evidence" value="ECO:0007669"/>
    <property type="project" value="InterPro"/>
</dbReference>
<dbReference type="RefSeq" id="WP_109604819.1">
    <property type="nucleotide sequence ID" value="NZ_JAMHJO010000004.1"/>
</dbReference>
<keyword evidence="3" id="KW-0547">Nucleotide-binding</keyword>
<keyword evidence="4 6" id="KW-0067">ATP-binding</keyword>
<dbReference type="InterPro" id="IPR003439">
    <property type="entry name" value="ABC_transporter-like_ATP-bd"/>
</dbReference>
<dbReference type="Pfam" id="PF00005">
    <property type="entry name" value="ABC_tran"/>
    <property type="match status" value="1"/>
</dbReference>
<accession>A0AA45C6V4</accession>
<sequence>MNIKVKKATFFYGKRCIFNNINFELNEGEMLTILGPNGVGKTTLIKCLLGFSQLNQGNIFFDNKLYKDINKKIFWKKISYVPQIKEFNFSYDVKSMIMLGRNPYIGFMKMPEKNDHYEVEKIIELFNLEKIKNKSMNNLSGGEKQMVLIARAMVSNPEMMIIDEPELNLDISNQDKIFKILNKLIKNKKVSCIINTHNPINVIKYSDLSILMKKDLSYYYGKTNEVLNIDNITDVFELSKDYFKKIKDKIFLEV</sequence>
<comment type="similarity">
    <text evidence="1">Belongs to the ABC transporter superfamily.</text>
</comment>
<dbReference type="PROSITE" id="PS00211">
    <property type="entry name" value="ABC_TRANSPORTER_1"/>
    <property type="match status" value="1"/>
</dbReference>
<dbReference type="AlphaFoldDB" id="A0AA45C6V4"/>
<evidence type="ECO:0000313" key="6">
    <source>
        <dbReference type="EMBL" id="PWJ93296.1"/>
    </source>
</evidence>
<evidence type="ECO:0000256" key="3">
    <source>
        <dbReference type="ARBA" id="ARBA00022741"/>
    </source>
</evidence>
<evidence type="ECO:0000256" key="4">
    <source>
        <dbReference type="ARBA" id="ARBA00022840"/>
    </source>
</evidence>
<dbReference type="SUPFAM" id="SSF52540">
    <property type="entry name" value="P-loop containing nucleoside triphosphate hydrolases"/>
    <property type="match status" value="1"/>
</dbReference>
<comment type="caution">
    <text evidence="6">The sequence shown here is derived from an EMBL/GenBank/DDBJ whole genome shotgun (WGS) entry which is preliminary data.</text>
</comment>
<dbReference type="Proteomes" id="UP000245921">
    <property type="component" value="Unassembled WGS sequence"/>
</dbReference>
<dbReference type="PANTHER" id="PTHR42734:SF6">
    <property type="entry name" value="MOLYBDATE IMPORT ATP-BINDING PROTEIN MOLC"/>
    <property type="match status" value="1"/>
</dbReference>
<dbReference type="InterPro" id="IPR003593">
    <property type="entry name" value="AAA+_ATPase"/>
</dbReference>
<dbReference type="EMBL" id="QGGI01000008">
    <property type="protein sequence ID" value="PWJ93296.1"/>
    <property type="molecule type" value="Genomic_DNA"/>
</dbReference>
<evidence type="ECO:0000313" key="7">
    <source>
        <dbReference type="Proteomes" id="UP000245921"/>
    </source>
</evidence>
<dbReference type="InterPro" id="IPR027417">
    <property type="entry name" value="P-loop_NTPase"/>
</dbReference>
<evidence type="ECO:0000259" key="5">
    <source>
        <dbReference type="PROSITE" id="PS50893"/>
    </source>
</evidence>
<dbReference type="SMART" id="SM00382">
    <property type="entry name" value="AAA"/>
    <property type="match status" value="1"/>
</dbReference>
<evidence type="ECO:0000256" key="2">
    <source>
        <dbReference type="ARBA" id="ARBA00022448"/>
    </source>
</evidence>
<dbReference type="InterPro" id="IPR050153">
    <property type="entry name" value="Metal_Ion_Import_ABC"/>
</dbReference>
<dbReference type="InterPro" id="IPR017871">
    <property type="entry name" value="ABC_transporter-like_CS"/>
</dbReference>
<dbReference type="GO" id="GO:0005524">
    <property type="term" value="F:ATP binding"/>
    <property type="evidence" value="ECO:0007669"/>
    <property type="project" value="UniProtKB-KW"/>
</dbReference>
<keyword evidence="2" id="KW-0813">Transport</keyword>
<organism evidence="6 7">
    <name type="scientific">Oceanotoga teriensis</name>
    <dbReference type="NCBI Taxonomy" id="515440"/>
    <lineage>
        <taxon>Bacteria</taxon>
        <taxon>Thermotogati</taxon>
        <taxon>Thermotogota</taxon>
        <taxon>Thermotogae</taxon>
        <taxon>Petrotogales</taxon>
        <taxon>Petrotogaceae</taxon>
        <taxon>Oceanotoga</taxon>
    </lineage>
</organism>
<name>A0AA45C6V4_9BACT</name>
<dbReference type="PANTHER" id="PTHR42734">
    <property type="entry name" value="METAL TRANSPORT SYSTEM ATP-BINDING PROTEIN TM_0124-RELATED"/>
    <property type="match status" value="1"/>
</dbReference>
<keyword evidence="7" id="KW-1185">Reference proteome</keyword>
<proteinExistence type="inferred from homology"/>
<reference evidence="6 7" key="1">
    <citation type="submission" date="2018-05" db="EMBL/GenBank/DDBJ databases">
        <title>Genomic Encyclopedia of Type Strains, Phase IV (KMG-IV): sequencing the most valuable type-strain genomes for metagenomic binning, comparative biology and taxonomic classification.</title>
        <authorList>
            <person name="Goeker M."/>
        </authorList>
    </citation>
    <scope>NUCLEOTIDE SEQUENCE [LARGE SCALE GENOMIC DNA]</scope>
    <source>
        <strain evidence="6 7">DSM 24906</strain>
    </source>
</reference>
<feature type="domain" description="ABC transporter" evidence="5">
    <location>
        <begin position="3"/>
        <end position="239"/>
    </location>
</feature>
<dbReference type="FunFam" id="3.40.50.300:FF:000134">
    <property type="entry name" value="Iron-enterobactin ABC transporter ATP-binding protein"/>
    <property type="match status" value="1"/>
</dbReference>
<dbReference type="PROSITE" id="PS50893">
    <property type="entry name" value="ABC_TRANSPORTER_2"/>
    <property type="match status" value="1"/>
</dbReference>
<dbReference type="Gene3D" id="3.40.50.300">
    <property type="entry name" value="P-loop containing nucleotide triphosphate hydrolases"/>
    <property type="match status" value="1"/>
</dbReference>
<evidence type="ECO:0000256" key="1">
    <source>
        <dbReference type="ARBA" id="ARBA00005417"/>
    </source>
</evidence>